<evidence type="ECO:0000313" key="2">
    <source>
        <dbReference type="EMBL" id="OGY27026.1"/>
    </source>
</evidence>
<comment type="caution">
    <text evidence="2">The sequence shown here is derived from an EMBL/GenBank/DDBJ whole genome shotgun (WGS) entry which is preliminary data.</text>
</comment>
<dbReference type="AlphaFoldDB" id="A0A1G1WH50"/>
<proteinExistence type="predicted"/>
<feature type="transmembrane region" description="Helical" evidence="1">
    <location>
        <begin position="51"/>
        <end position="76"/>
    </location>
</feature>
<gene>
    <name evidence="2" type="ORF">A2Z11_02010</name>
</gene>
<name>A0A1G1WH50_9BACT</name>
<organism evidence="2 3">
    <name type="scientific">Candidatus Woykebacteria bacterium RBG_16_43_9</name>
    <dbReference type="NCBI Taxonomy" id="1802596"/>
    <lineage>
        <taxon>Bacteria</taxon>
        <taxon>Candidatus Woykeibacteriota</taxon>
    </lineage>
</organism>
<evidence type="ECO:0000256" key="1">
    <source>
        <dbReference type="SAM" id="Phobius"/>
    </source>
</evidence>
<dbReference type="STRING" id="1802596.A2Z11_02010"/>
<keyword evidence="1" id="KW-1133">Transmembrane helix</keyword>
<feature type="transmembrane region" description="Helical" evidence="1">
    <location>
        <begin position="88"/>
        <end position="110"/>
    </location>
</feature>
<accession>A0A1G1WH50</accession>
<keyword evidence="1" id="KW-0812">Transmembrane</keyword>
<evidence type="ECO:0000313" key="3">
    <source>
        <dbReference type="Proteomes" id="UP000176389"/>
    </source>
</evidence>
<sequence>MESLRMNKAVLIILGLITGFIVTLLSSILVSGCGYKGFPLEHYVSVTETEYLLTPVVFAMNLLFWAPFFIVLYLLITYFIKERANKKIFWGIITAVFVITAALGSVYFYYNTNGCATIRHWQESIRRGHDDTPRM</sequence>
<dbReference type="Proteomes" id="UP000176389">
    <property type="component" value="Unassembled WGS sequence"/>
</dbReference>
<feature type="transmembrane region" description="Helical" evidence="1">
    <location>
        <begin position="9"/>
        <end position="31"/>
    </location>
</feature>
<reference evidence="2 3" key="1">
    <citation type="journal article" date="2016" name="Nat. Commun.">
        <title>Thousands of microbial genomes shed light on interconnected biogeochemical processes in an aquifer system.</title>
        <authorList>
            <person name="Anantharaman K."/>
            <person name="Brown C.T."/>
            <person name="Hug L.A."/>
            <person name="Sharon I."/>
            <person name="Castelle C.J."/>
            <person name="Probst A.J."/>
            <person name="Thomas B.C."/>
            <person name="Singh A."/>
            <person name="Wilkins M.J."/>
            <person name="Karaoz U."/>
            <person name="Brodie E.L."/>
            <person name="Williams K.H."/>
            <person name="Hubbard S.S."/>
            <person name="Banfield J.F."/>
        </authorList>
    </citation>
    <scope>NUCLEOTIDE SEQUENCE [LARGE SCALE GENOMIC DNA]</scope>
</reference>
<protein>
    <submittedName>
        <fullName evidence="2">Uncharacterized protein</fullName>
    </submittedName>
</protein>
<dbReference type="EMBL" id="MHCS01000005">
    <property type="protein sequence ID" value="OGY27026.1"/>
    <property type="molecule type" value="Genomic_DNA"/>
</dbReference>
<dbReference type="PROSITE" id="PS51257">
    <property type="entry name" value="PROKAR_LIPOPROTEIN"/>
    <property type="match status" value="1"/>
</dbReference>
<keyword evidence="1" id="KW-0472">Membrane</keyword>